<dbReference type="CDD" id="cd00093">
    <property type="entry name" value="HTH_XRE"/>
    <property type="match status" value="1"/>
</dbReference>
<keyword evidence="1" id="KW-0238">DNA-binding</keyword>
<reference evidence="4" key="1">
    <citation type="submission" date="2020-02" db="EMBL/GenBank/DDBJ databases">
        <title>Genomic and physiological characterization of two novel Nitrospinaceae genera.</title>
        <authorList>
            <person name="Mueller A.J."/>
            <person name="Jung M.-Y."/>
            <person name="Strachan C.R."/>
            <person name="Herbold C.W."/>
            <person name="Kirkegaard R.H."/>
            <person name="Daims H."/>
        </authorList>
    </citation>
    <scope>NUCLEOTIDE SEQUENCE [LARGE SCALE GENOMIC DNA]</scope>
</reference>
<dbReference type="SUPFAM" id="SSF47413">
    <property type="entry name" value="lambda repressor-like DNA-binding domains"/>
    <property type="match status" value="1"/>
</dbReference>
<dbReference type="Pfam" id="PF01381">
    <property type="entry name" value="HTH_3"/>
    <property type="match status" value="1"/>
</dbReference>
<dbReference type="Gene3D" id="1.10.260.40">
    <property type="entry name" value="lambda repressor-like DNA-binding domains"/>
    <property type="match status" value="1"/>
</dbReference>
<accession>A0A7T0G3X6</accession>
<gene>
    <name evidence="3" type="ORF">G3M78_10405</name>
</gene>
<dbReference type="PANTHER" id="PTHR46558:SF14">
    <property type="entry name" value="HTH-TYPE TRANSCRIPTIONAL REGULATOR ANSR"/>
    <property type="match status" value="1"/>
</dbReference>
<dbReference type="InterPro" id="IPR001387">
    <property type="entry name" value="Cro/C1-type_HTH"/>
</dbReference>
<dbReference type="PROSITE" id="PS50943">
    <property type="entry name" value="HTH_CROC1"/>
    <property type="match status" value="1"/>
</dbReference>
<dbReference type="Proteomes" id="UP000594464">
    <property type="component" value="Chromosome"/>
</dbReference>
<evidence type="ECO:0000313" key="3">
    <source>
        <dbReference type="EMBL" id="QPJ65778.1"/>
    </source>
</evidence>
<evidence type="ECO:0000259" key="2">
    <source>
        <dbReference type="PROSITE" id="PS50943"/>
    </source>
</evidence>
<evidence type="ECO:0000256" key="1">
    <source>
        <dbReference type="ARBA" id="ARBA00023125"/>
    </source>
</evidence>
<dbReference type="EMBL" id="CP048620">
    <property type="protein sequence ID" value="QPJ65778.1"/>
    <property type="molecule type" value="Genomic_DNA"/>
</dbReference>
<feature type="domain" description="HTH cro/C1-type" evidence="2">
    <location>
        <begin position="8"/>
        <end position="62"/>
    </location>
</feature>
<organism evidence="3 4">
    <name type="scientific">Candidatus Nitrohelix vancouverensis</name>
    <dbReference type="NCBI Taxonomy" id="2705534"/>
    <lineage>
        <taxon>Bacteria</taxon>
        <taxon>Pseudomonadati</taxon>
        <taxon>Nitrospinota/Tectimicrobiota group</taxon>
        <taxon>Nitrospinota</taxon>
        <taxon>Nitrospinia</taxon>
        <taxon>Nitrospinales</taxon>
        <taxon>Nitrospinaceae</taxon>
        <taxon>Candidatus Nitrohelix</taxon>
    </lineage>
</organism>
<dbReference type="AlphaFoldDB" id="A0A7T0G3X6"/>
<dbReference type="PANTHER" id="PTHR46558">
    <property type="entry name" value="TRACRIPTIONAL REGULATORY PROTEIN-RELATED-RELATED"/>
    <property type="match status" value="1"/>
</dbReference>
<name>A0A7T0G3X6_9BACT</name>
<sequence length="179" mass="20168">MSFLSDNIRTIRKMHGCTQFAMAEVLGIGFRTYVRYESGERPPPPSTLVQIARLGGLSLDQLLTTKTQADDLTQEDFVSGIIKKPHVLGGSLASGRLTIKGIAEDILVCLDRQESDAVNRFKNLSAEQKEKYILDAEWTLKNKRKLSPYLKRTPKSVIKKKNIERLKNLAQCYNEKSAL</sequence>
<dbReference type="KEGG" id="nva:G3M78_10405"/>
<dbReference type="GO" id="GO:0003677">
    <property type="term" value="F:DNA binding"/>
    <property type="evidence" value="ECO:0007669"/>
    <property type="project" value="UniProtKB-KW"/>
</dbReference>
<protein>
    <submittedName>
        <fullName evidence="3">Helix-turn-helix transcriptional regulator</fullName>
    </submittedName>
</protein>
<dbReference type="SMART" id="SM00530">
    <property type="entry name" value="HTH_XRE"/>
    <property type="match status" value="1"/>
</dbReference>
<evidence type="ECO:0000313" key="4">
    <source>
        <dbReference type="Proteomes" id="UP000594464"/>
    </source>
</evidence>
<dbReference type="InterPro" id="IPR010982">
    <property type="entry name" value="Lambda_DNA-bd_dom_sf"/>
</dbReference>
<proteinExistence type="predicted"/>